<organism evidence="2 3">
    <name type="scientific">Thiorhodococcus minor</name>
    <dbReference type="NCBI Taxonomy" id="57489"/>
    <lineage>
        <taxon>Bacteria</taxon>
        <taxon>Pseudomonadati</taxon>
        <taxon>Pseudomonadota</taxon>
        <taxon>Gammaproteobacteria</taxon>
        <taxon>Chromatiales</taxon>
        <taxon>Chromatiaceae</taxon>
        <taxon>Thiorhodococcus</taxon>
    </lineage>
</organism>
<name>A0A6M0K9E6_9GAMM</name>
<keyword evidence="1" id="KW-0812">Transmembrane</keyword>
<dbReference type="AlphaFoldDB" id="A0A6M0K9E6"/>
<sequence>MEAFEESVAKFEEMGEFEVREQIAHGYIVEKKKGHALEWRRRKDQERAEARASLRDERESRTLAIAEEDNEIAARALDTSNIQASEAARAASAAERQARYAMYAAIAALILALIIIREDIEKFIDWILSCVAS</sequence>
<gene>
    <name evidence="2" type="ORF">G3446_25370</name>
</gene>
<reference evidence="2 3" key="1">
    <citation type="submission" date="2020-02" db="EMBL/GenBank/DDBJ databases">
        <title>Genome sequences of Thiorhodococcus mannitoliphagus and Thiorhodococcus minor, purple sulfur photosynthetic bacteria in the gammaproteobacterial family, Chromatiaceae.</title>
        <authorList>
            <person name="Aviles F.A."/>
            <person name="Meyer T.E."/>
            <person name="Kyndt J.A."/>
        </authorList>
    </citation>
    <scope>NUCLEOTIDE SEQUENCE [LARGE SCALE GENOMIC DNA]</scope>
    <source>
        <strain evidence="2 3">DSM 11518</strain>
    </source>
</reference>
<protein>
    <submittedName>
        <fullName evidence="2">Uncharacterized protein</fullName>
    </submittedName>
</protein>
<keyword evidence="3" id="KW-1185">Reference proteome</keyword>
<keyword evidence="1" id="KW-0472">Membrane</keyword>
<evidence type="ECO:0000313" key="3">
    <source>
        <dbReference type="Proteomes" id="UP000483379"/>
    </source>
</evidence>
<accession>A0A6M0K9E6</accession>
<comment type="caution">
    <text evidence="2">The sequence shown here is derived from an EMBL/GenBank/DDBJ whole genome shotgun (WGS) entry which is preliminary data.</text>
</comment>
<evidence type="ECO:0000256" key="1">
    <source>
        <dbReference type="SAM" id="Phobius"/>
    </source>
</evidence>
<dbReference type="Proteomes" id="UP000483379">
    <property type="component" value="Unassembled WGS sequence"/>
</dbReference>
<feature type="transmembrane region" description="Helical" evidence="1">
    <location>
        <begin position="100"/>
        <end position="116"/>
    </location>
</feature>
<dbReference type="EMBL" id="JAAIJQ010000155">
    <property type="protein sequence ID" value="NEV65135.1"/>
    <property type="molecule type" value="Genomic_DNA"/>
</dbReference>
<keyword evidence="1" id="KW-1133">Transmembrane helix</keyword>
<proteinExistence type="predicted"/>
<dbReference type="RefSeq" id="WP_164456463.1">
    <property type="nucleotide sequence ID" value="NZ_JAAIJQ010000155.1"/>
</dbReference>
<evidence type="ECO:0000313" key="2">
    <source>
        <dbReference type="EMBL" id="NEV65135.1"/>
    </source>
</evidence>